<name>A0A0E9P630_ANGAN</name>
<dbReference type="EMBL" id="GBXM01108643">
    <property type="protein sequence ID" value="JAG99933.1"/>
    <property type="molecule type" value="Transcribed_RNA"/>
</dbReference>
<organism evidence="1">
    <name type="scientific">Anguilla anguilla</name>
    <name type="common">European freshwater eel</name>
    <name type="synonym">Muraena anguilla</name>
    <dbReference type="NCBI Taxonomy" id="7936"/>
    <lineage>
        <taxon>Eukaryota</taxon>
        <taxon>Metazoa</taxon>
        <taxon>Chordata</taxon>
        <taxon>Craniata</taxon>
        <taxon>Vertebrata</taxon>
        <taxon>Euteleostomi</taxon>
        <taxon>Actinopterygii</taxon>
        <taxon>Neopterygii</taxon>
        <taxon>Teleostei</taxon>
        <taxon>Anguilliformes</taxon>
        <taxon>Anguillidae</taxon>
        <taxon>Anguilla</taxon>
    </lineage>
</organism>
<proteinExistence type="predicted"/>
<reference evidence="1" key="1">
    <citation type="submission" date="2014-11" db="EMBL/GenBank/DDBJ databases">
        <authorList>
            <person name="Amaro Gonzalez C."/>
        </authorList>
    </citation>
    <scope>NUCLEOTIDE SEQUENCE</scope>
</reference>
<protein>
    <submittedName>
        <fullName evidence="1">Uncharacterized protein</fullName>
    </submittedName>
</protein>
<sequence>MCVHVHARVCSPNTTLLPHFFCMREPSLLRTLKDHCSLSPAQVCYVNTIFALMCIDNFYFKTPRQIIAADLLNLYPS</sequence>
<accession>A0A0E9P630</accession>
<dbReference type="AlphaFoldDB" id="A0A0E9P630"/>
<reference evidence="1" key="2">
    <citation type="journal article" date="2015" name="Fish Shellfish Immunol.">
        <title>Early steps in the European eel (Anguilla anguilla)-Vibrio vulnificus interaction in the gills: Role of the RtxA13 toxin.</title>
        <authorList>
            <person name="Callol A."/>
            <person name="Pajuelo D."/>
            <person name="Ebbesson L."/>
            <person name="Teles M."/>
            <person name="MacKenzie S."/>
            <person name="Amaro C."/>
        </authorList>
    </citation>
    <scope>NUCLEOTIDE SEQUENCE</scope>
</reference>
<evidence type="ECO:0000313" key="1">
    <source>
        <dbReference type="EMBL" id="JAG99933.1"/>
    </source>
</evidence>